<protein>
    <submittedName>
        <fullName evidence="3">SDR family oxidoreductase</fullName>
    </submittedName>
</protein>
<dbReference type="EMBL" id="JAGGJA010000007">
    <property type="protein sequence ID" value="MCW9707658.1"/>
    <property type="molecule type" value="Genomic_DNA"/>
</dbReference>
<organism evidence="3 4">
    <name type="scientific">Fodinibius salsisoli</name>
    <dbReference type="NCBI Taxonomy" id="2820877"/>
    <lineage>
        <taxon>Bacteria</taxon>
        <taxon>Pseudomonadati</taxon>
        <taxon>Balneolota</taxon>
        <taxon>Balneolia</taxon>
        <taxon>Balneolales</taxon>
        <taxon>Balneolaceae</taxon>
        <taxon>Fodinibius</taxon>
    </lineage>
</organism>
<keyword evidence="1" id="KW-1133">Transmembrane helix</keyword>
<gene>
    <name evidence="3" type="ORF">J6I44_12395</name>
</gene>
<dbReference type="SUPFAM" id="SSF51735">
    <property type="entry name" value="NAD(P)-binding Rossmann-fold domains"/>
    <property type="match status" value="1"/>
</dbReference>
<dbReference type="InterPro" id="IPR016040">
    <property type="entry name" value="NAD(P)-bd_dom"/>
</dbReference>
<dbReference type="Gene3D" id="3.40.50.720">
    <property type="entry name" value="NAD(P)-binding Rossmann-like Domain"/>
    <property type="match status" value="1"/>
</dbReference>
<dbReference type="Pfam" id="PF13460">
    <property type="entry name" value="NAD_binding_10"/>
    <property type="match status" value="1"/>
</dbReference>
<dbReference type="CDD" id="cd05244">
    <property type="entry name" value="BVR-B_like_SDR_a"/>
    <property type="match status" value="1"/>
</dbReference>
<keyword evidence="1" id="KW-0472">Membrane</keyword>
<evidence type="ECO:0000313" key="4">
    <source>
        <dbReference type="Proteomes" id="UP001207918"/>
    </source>
</evidence>
<feature type="transmembrane region" description="Helical" evidence="1">
    <location>
        <begin position="156"/>
        <end position="174"/>
    </location>
</feature>
<reference evidence="3 4" key="1">
    <citation type="submission" date="2021-03" db="EMBL/GenBank/DDBJ databases">
        <title>Aliifodinibius sp. nov., a new bacterium isolated from saline soil.</title>
        <authorList>
            <person name="Galisteo C."/>
            <person name="De La Haba R."/>
            <person name="Sanchez-Porro C."/>
            <person name="Ventosa A."/>
        </authorList>
    </citation>
    <scope>NUCLEOTIDE SEQUENCE [LARGE SCALE GENOMIC DNA]</scope>
    <source>
        <strain evidence="3 4">1BSP15-2V2</strain>
    </source>
</reference>
<sequence length="249" mass="28021">MKFILLYLFYALILSFALKQGALYSRVKSDRKDGNNEKPERILVIGATGGTGQELVRQLLGREYQVTAFVRNPAGLKIEHPKLTIAQGNVLDYESVEKAVRGNDAVLSALGHKRFFYPTRILSKGTHNLLRAMEKFGVSRLVCETSLGIGNSAGRLGLYYTFFTIPVILPFYFWDKARQEKLITESNVNWTIVRPGVLTNNPKHGNFRHGPDIGSYIWTVRISRGDVAEFMICQLTDDTYLKMAVAVAK</sequence>
<keyword evidence="4" id="KW-1185">Reference proteome</keyword>
<proteinExistence type="predicted"/>
<evidence type="ECO:0000256" key="1">
    <source>
        <dbReference type="SAM" id="Phobius"/>
    </source>
</evidence>
<accession>A0ABT3PP77</accession>
<dbReference type="Proteomes" id="UP001207918">
    <property type="component" value="Unassembled WGS sequence"/>
</dbReference>
<dbReference type="PANTHER" id="PTHR15020:SF50">
    <property type="entry name" value="UPF0659 PROTEIN YMR090W"/>
    <property type="match status" value="1"/>
</dbReference>
<evidence type="ECO:0000313" key="3">
    <source>
        <dbReference type="EMBL" id="MCW9707658.1"/>
    </source>
</evidence>
<comment type="caution">
    <text evidence="3">The sequence shown here is derived from an EMBL/GenBank/DDBJ whole genome shotgun (WGS) entry which is preliminary data.</text>
</comment>
<dbReference type="InterPro" id="IPR036291">
    <property type="entry name" value="NAD(P)-bd_dom_sf"/>
</dbReference>
<dbReference type="PANTHER" id="PTHR15020">
    <property type="entry name" value="FLAVIN REDUCTASE-RELATED"/>
    <property type="match status" value="1"/>
</dbReference>
<feature type="domain" description="NAD(P)-binding" evidence="2">
    <location>
        <begin position="46"/>
        <end position="237"/>
    </location>
</feature>
<dbReference type="RefSeq" id="WP_265766445.1">
    <property type="nucleotide sequence ID" value="NZ_JAGGJA010000007.1"/>
</dbReference>
<evidence type="ECO:0000259" key="2">
    <source>
        <dbReference type="Pfam" id="PF13460"/>
    </source>
</evidence>
<keyword evidence="1" id="KW-0812">Transmembrane</keyword>
<name>A0ABT3PP77_9BACT</name>